<dbReference type="Pfam" id="PF16035">
    <property type="entry name" value="Chalcone_2"/>
    <property type="match status" value="1"/>
</dbReference>
<comment type="similarity">
    <text evidence="2">Belongs to the AIM18/AIM46 family.</text>
</comment>
<dbReference type="InterPro" id="IPR036298">
    <property type="entry name" value="Chalcone_isomerase_sf"/>
</dbReference>
<keyword evidence="6" id="KW-1133">Transmembrane helix</keyword>
<evidence type="ECO:0000256" key="4">
    <source>
        <dbReference type="ARBA" id="ARBA00022946"/>
    </source>
</evidence>
<accession>I2GXJ0</accession>
<evidence type="ECO:0000313" key="9">
    <source>
        <dbReference type="Proteomes" id="UP000002866"/>
    </source>
</evidence>
<feature type="transmembrane region" description="Helical" evidence="6">
    <location>
        <begin position="68"/>
        <end position="87"/>
    </location>
</feature>
<name>I2GXJ0_HENB6</name>
<protein>
    <recommendedName>
        <fullName evidence="3">Altered inheritance of mitochondria protein 18, mitochondrial</fullName>
    </recommendedName>
</protein>
<evidence type="ECO:0000256" key="3">
    <source>
        <dbReference type="ARBA" id="ARBA00018755"/>
    </source>
</evidence>
<dbReference type="eggNOG" id="ENOG502RGD3">
    <property type="taxonomic scope" value="Eukaryota"/>
</dbReference>
<dbReference type="InterPro" id="IPR016088">
    <property type="entry name" value="Chalcone_isomerase_3-sand"/>
</dbReference>
<evidence type="ECO:0000256" key="1">
    <source>
        <dbReference type="ARBA" id="ARBA00004173"/>
    </source>
</evidence>
<dbReference type="OMA" id="PMRNTNF"/>
<dbReference type="HOGENOM" id="CLU_038840_0_0_1"/>
<dbReference type="Gene3D" id="3.50.70.10">
    <property type="match status" value="1"/>
</dbReference>
<evidence type="ECO:0000259" key="7">
    <source>
        <dbReference type="Pfam" id="PF16035"/>
    </source>
</evidence>
<dbReference type="OrthoDB" id="18193at2759"/>
<dbReference type="FunCoup" id="I2GXJ0">
    <property type="interactions" value="44"/>
</dbReference>
<dbReference type="GO" id="GO:0016872">
    <property type="term" value="F:intramolecular lyase activity"/>
    <property type="evidence" value="ECO:0007669"/>
    <property type="project" value="InterPro"/>
</dbReference>
<keyword evidence="9" id="KW-1185">Reference proteome</keyword>
<evidence type="ECO:0000256" key="2">
    <source>
        <dbReference type="ARBA" id="ARBA00009111"/>
    </source>
</evidence>
<evidence type="ECO:0000256" key="6">
    <source>
        <dbReference type="SAM" id="Phobius"/>
    </source>
</evidence>
<dbReference type="PANTHER" id="PTHR47284:SF3">
    <property type="entry name" value="FATTY-ACID-BINDING PROTEIN 2"/>
    <property type="match status" value="1"/>
</dbReference>
<dbReference type="KEGG" id="tbl:TBLA_0A10640"/>
<keyword evidence="6" id="KW-0812">Transmembrane</keyword>
<dbReference type="AlphaFoldDB" id="I2GXJ0"/>
<dbReference type="EMBL" id="HE806316">
    <property type="protein sequence ID" value="CCH58842.1"/>
    <property type="molecule type" value="Genomic_DNA"/>
</dbReference>
<gene>
    <name evidence="8" type="primary">TBLA0A10640</name>
    <name evidence="8" type="ORF">TBLA_0A10640</name>
</gene>
<dbReference type="GeneID" id="14493633"/>
<dbReference type="InterPro" id="IPR016087">
    <property type="entry name" value="Chalcone_isomerase"/>
</dbReference>
<proteinExistence type="inferred from homology"/>
<keyword evidence="6" id="KW-0472">Membrane</keyword>
<evidence type="ECO:0000256" key="5">
    <source>
        <dbReference type="ARBA" id="ARBA00023128"/>
    </source>
</evidence>
<dbReference type="SUPFAM" id="SSF54626">
    <property type="entry name" value="Chalcone isomerase"/>
    <property type="match status" value="1"/>
</dbReference>
<comment type="subcellular location">
    <subcellularLocation>
        <location evidence="1">Mitochondrion</location>
    </subcellularLocation>
</comment>
<evidence type="ECO:0000313" key="8">
    <source>
        <dbReference type="EMBL" id="CCH58842.1"/>
    </source>
</evidence>
<dbReference type="Proteomes" id="UP000002866">
    <property type="component" value="Chromosome 1"/>
</dbReference>
<dbReference type="GO" id="GO:0005739">
    <property type="term" value="C:mitochondrion"/>
    <property type="evidence" value="ECO:0007669"/>
    <property type="project" value="UniProtKB-SubCell"/>
</dbReference>
<dbReference type="PANTHER" id="PTHR47284">
    <property type="entry name" value="FATTY-ACID-BINDING PROTEIN 2"/>
    <property type="match status" value="1"/>
</dbReference>
<dbReference type="RefSeq" id="XP_004178361.1">
    <property type="nucleotide sequence ID" value="XM_004178313.1"/>
</dbReference>
<organism evidence="8 9">
    <name type="scientific">Henningerozyma blattae (strain ATCC 34711 / CBS 6284 / DSM 70876 / NBRC 10599 / NRRL Y-10934 / UCD 77-7)</name>
    <name type="common">Yeast</name>
    <name type="synonym">Tetrapisispora blattae</name>
    <dbReference type="NCBI Taxonomy" id="1071380"/>
    <lineage>
        <taxon>Eukaryota</taxon>
        <taxon>Fungi</taxon>
        <taxon>Dikarya</taxon>
        <taxon>Ascomycota</taxon>
        <taxon>Saccharomycotina</taxon>
        <taxon>Saccharomycetes</taxon>
        <taxon>Saccharomycetales</taxon>
        <taxon>Saccharomycetaceae</taxon>
        <taxon>Henningerozyma</taxon>
    </lineage>
</organism>
<dbReference type="InParanoid" id="I2GXJ0"/>
<feature type="domain" description="Chalcone isomerase" evidence="7">
    <location>
        <begin position="126"/>
        <end position="327"/>
    </location>
</feature>
<dbReference type="STRING" id="1071380.I2GXJ0"/>
<keyword evidence="4" id="KW-0809">Transit peptide</keyword>
<sequence length="340" mass="38235">MLTRQSLLRVVTKQQHYQQNALLLGISRAYSQKVSLFHSNKRWISMYNAKEAHGNVLPNPSLNTKKQGISLSVAAFLAAGCFVGWLVERRRNIKYTLDASGEGIEIDAGISPYPTSINAREGMLGTTYTLLGCGVRYISVATFRLYALGIYVASNETSKIVNSLRETMKKNPEVYPVDANLKEYEIVENYLKDPSKNVLLIDNLMNTQIKLLAKLTPLRNTDFTHFRKGIVKAVNKHPEASKHREEIDKGFEEVDQVFTRKGTLAKDDDLYLELKPNGSMEISTLRRKNDSYEKICTIQNPIIGKLMFSQYMCGPNAPSQMAKDAVAASIVDLFKDEKAN</sequence>
<keyword evidence="5" id="KW-0496">Mitochondrion</keyword>
<reference evidence="8 9" key="1">
    <citation type="journal article" date="2011" name="Proc. Natl. Acad. Sci. U.S.A.">
        <title>Evolutionary erosion of yeast sex chromosomes by mating-type switching accidents.</title>
        <authorList>
            <person name="Gordon J.L."/>
            <person name="Armisen D."/>
            <person name="Proux-Wera E."/>
            <person name="Oheigeartaigh S.S."/>
            <person name="Byrne K.P."/>
            <person name="Wolfe K.H."/>
        </authorList>
    </citation>
    <scope>NUCLEOTIDE SEQUENCE [LARGE SCALE GENOMIC DNA]</scope>
    <source>
        <strain evidence="9">ATCC 34711 / CBS 6284 / DSM 70876 / NBRC 10599 / NRRL Y-10934 / UCD 77-7</strain>
    </source>
</reference>